<dbReference type="EMBL" id="JBGMDY010000003">
    <property type="protein sequence ID" value="KAL2342201.1"/>
    <property type="molecule type" value="Genomic_DNA"/>
</dbReference>
<protein>
    <submittedName>
        <fullName evidence="1">Uncharacterized protein</fullName>
    </submittedName>
</protein>
<accession>A0ABD1N293</accession>
<dbReference type="PANTHER" id="PTHR45023:SF4">
    <property type="entry name" value="GLYCINE-RICH PROTEIN-RELATED"/>
    <property type="match status" value="1"/>
</dbReference>
<organism evidence="1 2">
    <name type="scientific">Flemingia macrophylla</name>
    <dbReference type="NCBI Taxonomy" id="520843"/>
    <lineage>
        <taxon>Eukaryota</taxon>
        <taxon>Viridiplantae</taxon>
        <taxon>Streptophyta</taxon>
        <taxon>Embryophyta</taxon>
        <taxon>Tracheophyta</taxon>
        <taxon>Spermatophyta</taxon>
        <taxon>Magnoliopsida</taxon>
        <taxon>eudicotyledons</taxon>
        <taxon>Gunneridae</taxon>
        <taxon>Pentapetalae</taxon>
        <taxon>rosids</taxon>
        <taxon>fabids</taxon>
        <taxon>Fabales</taxon>
        <taxon>Fabaceae</taxon>
        <taxon>Papilionoideae</taxon>
        <taxon>50 kb inversion clade</taxon>
        <taxon>NPAAA clade</taxon>
        <taxon>indigoferoid/millettioid clade</taxon>
        <taxon>Phaseoleae</taxon>
        <taxon>Flemingia</taxon>
    </lineage>
</organism>
<keyword evidence="2" id="KW-1185">Reference proteome</keyword>
<sequence length="140" mass="16315">MYPPPPHNSSNPFFSMYPPQPTTNPSNYYKPQMFYQIGEEQVDKEVDSTIGSISTSQGGLNNINLDVEEQQQKEEEYLSTQKKSRVSFSVEEDTLLIQSWLNISKDSIIGVDQTGNNFWIRIRDNYNVYRNQFPERKLTH</sequence>
<evidence type="ECO:0000313" key="1">
    <source>
        <dbReference type="EMBL" id="KAL2342201.1"/>
    </source>
</evidence>
<proteinExistence type="predicted"/>
<name>A0ABD1N293_9FABA</name>
<dbReference type="Proteomes" id="UP001603857">
    <property type="component" value="Unassembled WGS sequence"/>
</dbReference>
<dbReference type="PANTHER" id="PTHR45023">
    <property type="match status" value="1"/>
</dbReference>
<evidence type="ECO:0000313" key="2">
    <source>
        <dbReference type="Proteomes" id="UP001603857"/>
    </source>
</evidence>
<dbReference type="AlphaFoldDB" id="A0ABD1N293"/>
<reference evidence="1 2" key="1">
    <citation type="submission" date="2024-08" db="EMBL/GenBank/DDBJ databases">
        <title>Insights into the chromosomal genome structure of Flemingia macrophylla.</title>
        <authorList>
            <person name="Ding Y."/>
            <person name="Zhao Y."/>
            <person name="Bi W."/>
            <person name="Wu M."/>
            <person name="Zhao G."/>
            <person name="Gong Y."/>
            <person name="Li W."/>
            <person name="Zhang P."/>
        </authorList>
    </citation>
    <scope>NUCLEOTIDE SEQUENCE [LARGE SCALE GENOMIC DNA]</scope>
    <source>
        <strain evidence="1">DYQJB</strain>
        <tissue evidence="1">Leaf</tissue>
    </source>
</reference>
<gene>
    <name evidence="1" type="ORF">Fmac_010141</name>
</gene>
<comment type="caution">
    <text evidence="1">The sequence shown here is derived from an EMBL/GenBank/DDBJ whole genome shotgun (WGS) entry which is preliminary data.</text>
</comment>